<evidence type="ECO:0000313" key="3">
    <source>
        <dbReference type="Proteomes" id="UP000479190"/>
    </source>
</evidence>
<reference evidence="2 3" key="1">
    <citation type="submission" date="2020-02" db="EMBL/GenBank/DDBJ databases">
        <authorList>
            <person name="Ferguson B K."/>
        </authorList>
    </citation>
    <scope>NUCLEOTIDE SEQUENCE [LARGE SCALE GENOMIC DNA]</scope>
</reference>
<feature type="compositionally biased region" description="Acidic residues" evidence="1">
    <location>
        <begin position="414"/>
        <end position="426"/>
    </location>
</feature>
<dbReference type="Proteomes" id="UP000479190">
    <property type="component" value="Unassembled WGS sequence"/>
</dbReference>
<dbReference type="PANTHER" id="PTHR33332">
    <property type="entry name" value="REVERSE TRANSCRIPTASE DOMAIN-CONTAINING PROTEIN"/>
    <property type="match status" value="1"/>
</dbReference>
<gene>
    <name evidence="2" type="ORF">TBRA_LOCUS8905</name>
</gene>
<dbReference type="AlphaFoldDB" id="A0A6H5IGW3"/>
<accession>A0A6H5IGW3</accession>
<dbReference type="OrthoDB" id="7688588at2759"/>
<keyword evidence="3" id="KW-1185">Reference proteome</keyword>
<evidence type="ECO:0008006" key="4">
    <source>
        <dbReference type="Google" id="ProtNLM"/>
    </source>
</evidence>
<sequence length="468" mass="52708">MACTRAREIGKPYPLRASQDPAVKKKAPPLRVPSENCAASVCATRCDWLPHQLYRTAFCCYPLPTAETRRAYLFLSAHLRTVLHHCDHFVYADDTQIYAHDFPDRILELIAAVNSDAESIAAWASRCGLRLNPSKTTVQLLGSLAFLTKLKASWLPKIVVQGTHIEYSPIVKSLGVKLTPTLNWEAHTSGIVSRCHYALFSLRYYRHALSQSIRRTLAVALVLPHLDYAAAVYDSVTNEQNLRLQRVQNACVRFVFGSIPRTAHVTPYRLALGWLSVCRRRELRIALLALEILRSGSPPQLRDPFILMADHPEIRTSPRRIRPLVYYNAKRTGALTNNDISEDLCDDWKSKLSEIIKEYEPKNIFNADESGLFYKCMPSRTLLFKGEKCHGGKLSKERLTILFCANMTDQSNDDKDDGDDDDDDDSSVTVASPCTPPVSTPSRPGRLCRCTTRQTSECSSPTRVRLAR</sequence>
<proteinExistence type="predicted"/>
<evidence type="ECO:0000256" key="1">
    <source>
        <dbReference type="SAM" id="MobiDB-lite"/>
    </source>
</evidence>
<feature type="region of interest" description="Disordered" evidence="1">
    <location>
        <begin position="412"/>
        <end position="447"/>
    </location>
</feature>
<evidence type="ECO:0000313" key="2">
    <source>
        <dbReference type="EMBL" id="CAB0037068.1"/>
    </source>
</evidence>
<dbReference type="EMBL" id="CADCXV010000842">
    <property type="protein sequence ID" value="CAB0037068.1"/>
    <property type="molecule type" value="Genomic_DNA"/>
</dbReference>
<protein>
    <recommendedName>
        <fullName evidence="4">Reverse transcriptase domain-containing protein</fullName>
    </recommendedName>
</protein>
<name>A0A6H5IGW3_9HYME</name>
<organism evidence="2 3">
    <name type="scientific">Trichogramma brassicae</name>
    <dbReference type="NCBI Taxonomy" id="86971"/>
    <lineage>
        <taxon>Eukaryota</taxon>
        <taxon>Metazoa</taxon>
        <taxon>Ecdysozoa</taxon>
        <taxon>Arthropoda</taxon>
        <taxon>Hexapoda</taxon>
        <taxon>Insecta</taxon>
        <taxon>Pterygota</taxon>
        <taxon>Neoptera</taxon>
        <taxon>Endopterygota</taxon>
        <taxon>Hymenoptera</taxon>
        <taxon>Apocrita</taxon>
        <taxon>Proctotrupomorpha</taxon>
        <taxon>Chalcidoidea</taxon>
        <taxon>Trichogrammatidae</taxon>
        <taxon>Trichogramma</taxon>
    </lineage>
</organism>